<evidence type="ECO:0000256" key="2">
    <source>
        <dbReference type="ARBA" id="ARBA00022737"/>
    </source>
</evidence>
<dbReference type="PROSITE" id="PS50157">
    <property type="entry name" value="ZINC_FINGER_C2H2_2"/>
    <property type="match status" value="1"/>
</dbReference>
<dbReference type="GO" id="GO:0010468">
    <property type="term" value="P:regulation of gene expression"/>
    <property type="evidence" value="ECO:0007669"/>
    <property type="project" value="TreeGrafter"/>
</dbReference>
<feature type="region of interest" description="Disordered" evidence="6">
    <location>
        <begin position="182"/>
        <end position="213"/>
    </location>
</feature>
<evidence type="ECO:0000256" key="5">
    <source>
        <dbReference type="PROSITE-ProRule" id="PRU00042"/>
    </source>
</evidence>
<dbReference type="GO" id="GO:0008270">
    <property type="term" value="F:zinc ion binding"/>
    <property type="evidence" value="ECO:0007669"/>
    <property type="project" value="UniProtKB-KW"/>
</dbReference>
<dbReference type="Proteomes" id="UP000035682">
    <property type="component" value="Unplaced"/>
</dbReference>
<evidence type="ECO:0000256" key="1">
    <source>
        <dbReference type="ARBA" id="ARBA00022723"/>
    </source>
</evidence>
<keyword evidence="4" id="KW-0862">Zinc</keyword>
<dbReference type="CTD" id="36373335"/>
<dbReference type="GO" id="GO:0005634">
    <property type="term" value="C:nucleus"/>
    <property type="evidence" value="ECO:0007669"/>
    <property type="project" value="TreeGrafter"/>
</dbReference>
<dbReference type="WormBase" id="SRAE_0000010000">
    <property type="protein sequence ID" value="SRP07337"/>
    <property type="gene ID" value="WBGene00255837"/>
</dbReference>
<keyword evidence="2" id="KW-0677">Repeat</keyword>
<name>A0A090MRU1_STRRB</name>
<evidence type="ECO:0000256" key="4">
    <source>
        <dbReference type="ARBA" id="ARBA00022833"/>
    </source>
</evidence>
<evidence type="ECO:0000256" key="3">
    <source>
        <dbReference type="ARBA" id="ARBA00022771"/>
    </source>
</evidence>
<dbReference type="PANTHER" id="PTHR24403">
    <property type="entry name" value="ZINC FINGER PROTEIN"/>
    <property type="match status" value="1"/>
</dbReference>
<feature type="compositionally biased region" description="Polar residues" evidence="6">
    <location>
        <begin position="182"/>
        <end position="194"/>
    </location>
</feature>
<dbReference type="SMART" id="SM00355">
    <property type="entry name" value="ZnF_C2H2"/>
    <property type="match status" value="8"/>
</dbReference>
<sequence length="677" mass="77728">MNTDICSKNADFNLKNSDKQYKSNEKLNKVTSLLSFFSETTTGGSSGGTEIENKNGNISAEVSLSELTDIFGLKSNSNNENTTISRKRSNTERNITEIKRNRLSSSFSEIDKMNNISIETTVKNFNNTSLSDSKACEIINSQFKDSISTLQKPCSGEEVALLSITPAPALTPNYINHQMENSISGNPSDNTSEYSLAKENPSEVMPKLKEPSPISQQEMFLPHDSNTFEKKKCEFRTCSYYYKTNEEYRFHNKGHVISSSFKCSYCDLSFTGLTYLSHHEKMWCTLKNNLEKELPKPLATSTPTIPNVRKEYIPKPQPQRITFPTNLNEKQIQQAQLYDALYTKSNIIPTNKDTSIQNFNQPFIKQSGRDPFRTPHITNRFYVPETINKNKHLEFSKPGCIVLQNTQVPEPRLSQLPKPSMTTPIKLNICEIKSKRIYCKVETCDFSTEIETLYRDHYCEFHNGETNEICEYCSSGFSNKKILNQHKTKYCKTAASCIKKLHTDPRVDPHFLKKSIERKIFVDSDKREICLYQCEFKGTNELDMINHISIFHQAEGRFPCSTCELKFSSNDLLAAHEELYCSKTSEKSISRIKGMTNDYKCPHITCNFRTLNIKNFKEHLNGHSDNFTTRHSCNNCKQYFLSEAILEEHSQFPCCYKKIKRDINIVNSLMDISYENC</sequence>
<organism evidence="8">
    <name type="scientific">Strongyloides ratti</name>
    <name type="common">Parasitic roundworm</name>
    <dbReference type="NCBI Taxonomy" id="34506"/>
    <lineage>
        <taxon>Eukaryota</taxon>
        <taxon>Metazoa</taxon>
        <taxon>Ecdysozoa</taxon>
        <taxon>Nematoda</taxon>
        <taxon>Chromadorea</taxon>
        <taxon>Rhabditida</taxon>
        <taxon>Tylenchina</taxon>
        <taxon>Panagrolaimomorpha</taxon>
        <taxon>Strongyloidoidea</taxon>
        <taxon>Strongyloididae</taxon>
        <taxon>Strongyloides</taxon>
    </lineage>
</organism>
<dbReference type="AlphaFoldDB" id="A0A090MRU1"/>
<keyword evidence="3 5" id="KW-0863">Zinc-finger</keyword>
<dbReference type="PANTHER" id="PTHR24403:SF67">
    <property type="entry name" value="FI01116P-RELATED"/>
    <property type="match status" value="1"/>
</dbReference>
<dbReference type="InterPro" id="IPR050688">
    <property type="entry name" value="Zinc_finger/UBP_domain"/>
</dbReference>
<feature type="domain" description="C2H2-type" evidence="7">
    <location>
        <begin position="558"/>
        <end position="588"/>
    </location>
</feature>
<keyword evidence="1" id="KW-0479">Metal-binding</keyword>
<dbReference type="InterPro" id="IPR013087">
    <property type="entry name" value="Znf_C2H2_type"/>
</dbReference>
<dbReference type="WBParaSite" id="SRAE_0000010000.1">
    <property type="protein sequence ID" value="SRAE_0000010000.1"/>
    <property type="gene ID" value="WBGene00255837"/>
</dbReference>
<evidence type="ECO:0000313" key="9">
    <source>
        <dbReference type="Proteomes" id="UP000035682"/>
    </source>
</evidence>
<dbReference type="EMBL" id="LN609405">
    <property type="protein sequence ID" value="CEF60968.1"/>
    <property type="molecule type" value="Genomic_DNA"/>
</dbReference>
<reference evidence="8" key="1">
    <citation type="submission" date="2014-09" db="EMBL/GenBank/DDBJ databases">
        <authorList>
            <person name="Aslett A.Martin."/>
        </authorList>
    </citation>
    <scope>NUCLEOTIDE SEQUENCE</scope>
    <source>
        <strain evidence="8">ED321 Heterogonic</strain>
    </source>
</reference>
<reference evidence="10" key="3">
    <citation type="submission" date="2020-12" db="UniProtKB">
        <authorList>
            <consortium name="WormBaseParasite"/>
        </authorList>
    </citation>
    <scope>IDENTIFICATION</scope>
</reference>
<evidence type="ECO:0000259" key="7">
    <source>
        <dbReference type="PROSITE" id="PS50157"/>
    </source>
</evidence>
<evidence type="ECO:0000313" key="8">
    <source>
        <dbReference type="EMBL" id="CEF60968.1"/>
    </source>
</evidence>
<proteinExistence type="predicted"/>
<dbReference type="RefSeq" id="XP_024500177.1">
    <property type="nucleotide sequence ID" value="XM_024645945.1"/>
</dbReference>
<dbReference type="GeneID" id="36373335"/>
<dbReference type="OMA" id="INHISIF"/>
<reference evidence="9" key="2">
    <citation type="submission" date="2014-09" db="EMBL/GenBank/DDBJ databases">
        <authorList>
            <person name="Martin A.A."/>
        </authorList>
    </citation>
    <scope>NUCLEOTIDE SEQUENCE</scope>
    <source>
        <strain evidence="9">ED321</strain>
    </source>
</reference>
<protein>
    <submittedName>
        <fullName evidence="8 10">Zinc finger, C2H2 domain and Zinc finger,C2H2-like domain-containing protein</fullName>
    </submittedName>
</protein>
<gene>
    <name evidence="8 10 11" type="ORF">SRAE_0000010000</name>
</gene>
<accession>A0A090MRU1</accession>
<keyword evidence="9" id="KW-1185">Reference proteome</keyword>
<evidence type="ECO:0000313" key="11">
    <source>
        <dbReference type="WormBase" id="SRAE_0000010000"/>
    </source>
</evidence>
<evidence type="ECO:0000256" key="6">
    <source>
        <dbReference type="SAM" id="MobiDB-lite"/>
    </source>
</evidence>
<evidence type="ECO:0000313" key="10">
    <source>
        <dbReference type="WBParaSite" id="SRAE_0000010000.1"/>
    </source>
</evidence>